<reference evidence="2 3" key="1">
    <citation type="submission" date="2021-01" db="EMBL/GenBank/DDBJ databases">
        <title>Whole genome shotgun sequence of Planobispora siamensis NBRC 107568.</title>
        <authorList>
            <person name="Komaki H."/>
            <person name="Tamura T."/>
        </authorList>
    </citation>
    <scope>NUCLEOTIDE SEQUENCE [LARGE SCALE GENOMIC DNA]</scope>
    <source>
        <strain evidence="2 3">NBRC 107568</strain>
    </source>
</reference>
<evidence type="ECO:0000256" key="1">
    <source>
        <dbReference type="SAM" id="MobiDB-lite"/>
    </source>
</evidence>
<sequence length="69" mass="7162">MPSLRSGADGATRAGYTGRLPAPDGRHEHLPLRPVAIEAADVTALSATATTTNTTGASGLEIRARRCYL</sequence>
<name>A0A8J3WJE6_9ACTN</name>
<comment type="caution">
    <text evidence="2">The sequence shown here is derived from an EMBL/GenBank/DDBJ whole genome shotgun (WGS) entry which is preliminary data.</text>
</comment>
<keyword evidence="3" id="KW-1185">Reference proteome</keyword>
<accession>A0A8J3WJE6</accession>
<evidence type="ECO:0000313" key="3">
    <source>
        <dbReference type="Proteomes" id="UP000619788"/>
    </source>
</evidence>
<protein>
    <submittedName>
        <fullName evidence="2">Uncharacterized protein</fullName>
    </submittedName>
</protein>
<gene>
    <name evidence="2" type="ORF">Psi01_34990</name>
</gene>
<dbReference type="Proteomes" id="UP000619788">
    <property type="component" value="Unassembled WGS sequence"/>
</dbReference>
<dbReference type="AlphaFoldDB" id="A0A8J3WJE6"/>
<dbReference type="EMBL" id="BOOJ01000029">
    <property type="protein sequence ID" value="GIH92869.1"/>
    <property type="molecule type" value="Genomic_DNA"/>
</dbReference>
<evidence type="ECO:0000313" key="2">
    <source>
        <dbReference type="EMBL" id="GIH92869.1"/>
    </source>
</evidence>
<feature type="region of interest" description="Disordered" evidence="1">
    <location>
        <begin position="1"/>
        <end position="29"/>
    </location>
</feature>
<organism evidence="2 3">
    <name type="scientific">Planobispora siamensis</name>
    <dbReference type="NCBI Taxonomy" id="936338"/>
    <lineage>
        <taxon>Bacteria</taxon>
        <taxon>Bacillati</taxon>
        <taxon>Actinomycetota</taxon>
        <taxon>Actinomycetes</taxon>
        <taxon>Streptosporangiales</taxon>
        <taxon>Streptosporangiaceae</taxon>
        <taxon>Planobispora</taxon>
    </lineage>
</organism>
<proteinExistence type="predicted"/>